<organism evidence="2 3">
    <name type="scientific">Favolaschia claudopus</name>
    <dbReference type="NCBI Taxonomy" id="2862362"/>
    <lineage>
        <taxon>Eukaryota</taxon>
        <taxon>Fungi</taxon>
        <taxon>Dikarya</taxon>
        <taxon>Basidiomycota</taxon>
        <taxon>Agaricomycotina</taxon>
        <taxon>Agaricomycetes</taxon>
        <taxon>Agaricomycetidae</taxon>
        <taxon>Agaricales</taxon>
        <taxon>Marasmiineae</taxon>
        <taxon>Mycenaceae</taxon>
        <taxon>Favolaschia</taxon>
    </lineage>
</organism>
<keyword evidence="3" id="KW-1185">Reference proteome</keyword>
<proteinExistence type="predicted"/>
<dbReference type="AlphaFoldDB" id="A0AAV9Z131"/>
<name>A0AAV9Z131_9AGAR</name>
<comment type="caution">
    <text evidence="2">The sequence shown here is derived from an EMBL/GenBank/DDBJ whole genome shotgun (WGS) entry which is preliminary data.</text>
</comment>
<accession>A0AAV9Z131</accession>
<dbReference type="Proteomes" id="UP001362999">
    <property type="component" value="Unassembled WGS sequence"/>
</dbReference>
<feature type="region of interest" description="Disordered" evidence="1">
    <location>
        <begin position="1"/>
        <end position="59"/>
    </location>
</feature>
<reference evidence="2 3" key="1">
    <citation type="journal article" date="2024" name="J Genomics">
        <title>Draft genome sequencing and assembly of Favolaschia claudopus CIRM-BRFM 2984 isolated from oak limbs.</title>
        <authorList>
            <person name="Navarro D."/>
            <person name="Drula E."/>
            <person name="Chaduli D."/>
            <person name="Cazenave R."/>
            <person name="Ahrendt S."/>
            <person name="Wang J."/>
            <person name="Lipzen A."/>
            <person name="Daum C."/>
            <person name="Barry K."/>
            <person name="Grigoriev I.V."/>
            <person name="Favel A."/>
            <person name="Rosso M.N."/>
            <person name="Martin F."/>
        </authorList>
    </citation>
    <scope>NUCLEOTIDE SEQUENCE [LARGE SCALE GENOMIC DNA]</scope>
    <source>
        <strain evidence="2 3">CIRM-BRFM 2984</strain>
    </source>
</reference>
<dbReference type="EMBL" id="JAWWNJ010000252">
    <property type="protein sequence ID" value="KAK6966892.1"/>
    <property type="molecule type" value="Genomic_DNA"/>
</dbReference>
<evidence type="ECO:0000256" key="1">
    <source>
        <dbReference type="SAM" id="MobiDB-lite"/>
    </source>
</evidence>
<evidence type="ECO:0000313" key="2">
    <source>
        <dbReference type="EMBL" id="KAK6966892.1"/>
    </source>
</evidence>
<evidence type="ECO:0000313" key="3">
    <source>
        <dbReference type="Proteomes" id="UP001362999"/>
    </source>
</evidence>
<gene>
    <name evidence="2" type="ORF">R3P38DRAFT_2815652</name>
</gene>
<sequence>MSPAVLLQEGGPRQPNEASAIDQPKGGGDTCTDAKGPPQKAGWAGTLWPESRKEGEGDDGPFHKLHIPLELVEGCKWNGHGAAPLNWGLQKSARSQRMREVPPNPARNQVKPFSLELHMEFIPNLIPPDFRPTNPFHQGRTRRYVTGEEEEEKPARFNYDELKPTGSAFSSSSNRLLLIKKTERTKLEETYPIGNFPAIDPNKRIWHHTDRMAVIGSIFLRLWCTP</sequence>
<protein>
    <submittedName>
        <fullName evidence="2">Uncharacterized protein</fullName>
    </submittedName>
</protein>